<dbReference type="Pfam" id="PF02120">
    <property type="entry name" value="Flg_hook"/>
    <property type="match status" value="1"/>
</dbReference>
<dbReference type="PANTHER" id="PTHR37533">
    <property type="entry name" value="FLAGELLAR HOOK-LENGTH CONTROL PROTEIN"/>
    <property type="match status" value="1"/>
</dbReference>
<dbReference type="EMBL" id="DSTK01000013">
    <property type="protein sequence ID" value="HFK96712.1"/>
    <property type="molecule type" value="Genomic_DNA"/>
</dbReference>
<sequence>MKGLSIGRAELVNRFLSQERQRLGRSMASCSFQSEMRHQSDRLVGGPSSGTPVSPRAGRETQESWKRLNDGRSQTPKTLLGVDKTEKPELEIADPLLLQEILAAFSASAEARKKAADRTGDQGALPVEDLISMLEKSEEEALFEGEGGEAIPAEVFRKLIDTIRWSDDKHKAFVNAENLAPQAAYDRRSFIDGLKNLLQSAKAQGGVRTPSQPFDAFSPPDHTAPPRDTIGPADVFDAMPEDFKNFMTDGPFRLWRRSGTEQESRDERTVSENAEADEAQYGGADFSPHAENGQSHAAADLNGANAPANGAEGLKGASTSFPAGISEEVLQTLARPMAFQGAGNRQTELGAFPDQGGSFPVSSPEDAFGVSDRDLPPWETSGRPSVVAIRTAPSSETGPGVQPRTADAPVDGSSANPAASLDMAGEVHEIVSDFLRPVDAAHAEDLFPESHVVVHDMGHGSGSTATGSSPFGESPHQNGNAYFQATHQGSVQGAAFSELAGLPSSRATPSSPSATLSLLHSDWPRELGQKLSHWARSGKNFMTLELQPESLGKLFLRVETDGTRVSALVQTEHPEAREILQRNMASLRDVLAEHGLQLSRFSVDVRHENTAFAERDLARWVPDEQRTPNRSSKGGEGENVLNVLHVDDAGLGRALSVHV</sequence>
<feature type="compositionally biased region" description="Basic and acidic residues" evidence="1">
    <location>
        <begin position="57"/>
        <end position="70"/>
    </location>
</feature>
<dbReference type="InterPro" id="IPR038610">
    <property type="entry name" value="FliK-like_C_sf"/>
</dbReference>
<feature type="domain" description="Flagellar hook-length control protein-like C-terminal" evidence="2">
    <location>
        <begin position="530"/>
        <end position="610"/>
    </location>
</feature>
<feature type="region of interest" description="Disordered" evidence="1">
    <location>
        <begin position="391"/>
        <end position="416"/>
    </location>
</feature>
<dbReference type="InterPro" id="IPR021136">
    <property type="entry name" value="Flagellar_hook_control-like_C"/>
</dbReference>
<accession>A0A832E9Y6</accession>
<keyword evidence="3" id="KW-0966">Cell projection</keyword>
<name>A0A832E9Y6_9BACT</name>
<reference evidence="3" key="1">
    <citation type="journal article" date="2020" name="mSystems">
        <title>Genome- and Community-Level Interaction Insights into Carbon Utilization and Element Cycling Functions of Hydrothermarchaeota in Hydrothermal Sediment.</title>
        <authorList>
            <person name="Zhou Z."/>
            <person name="Liu Y."/>
            <person name="Xu W."/>
            <person name="Pan J."/>
            <person name="Luo Z.H."/>
            <person name="Li M."/>
        </authorList>
    </citation>
    <scope>NUCLEOTIDE SEQUENCE [LARGE SCALE GENOMIC DNA]</scope>
    <source>
        <strain evidence="3">SpSt-456</strain>
    </source>
</reference>
<evidence type="ECO:0000259" key="2">
    <source>
        <dbReference type="Pfam" id="PF02120"/>
    </source>
</evidence>
<feature type="region of interest" description="Disordered" evidence="1">
    <location>
        <begin position="254"/>
        <end position="276"/>
    </location>
</feature>
<evidence type="ECO:0000313" key="3">
    <source>
        <dbReference type="EMBL" id="HFK96712.1"/>
    </source>
</evidence>
<evidence type="ECO:0000256" key="1">
    <source>
        <dbReference type="SAM" id="MobiDB-lite"/>
    </source>
</evidence>
<gene>
    <name evidence="3" type="ORF">ENS06_05230</name>
</gene>
<protein>
    <submittedName>
        <fullName evidence="3">Flagellar hook-length control protein FliK</fullName>
    </submittedName>
</protein>
<dbReference type="PANTHER" id="PTHR37533:SF2">
    <property type="entry name" value="FLAGELLAR HOOK-LENGTH CONTROL PROTEIN"/>
    <property type="match status" value="1"/>
</dbReference>
<dbReference type="AlphaFoldDB" id="A0A832E9Y6"/>
<dbReference type="CDD" id="cd17470">
    <property type="entry name" value="T3SS_Flik_C"/>
    <property type="match status" value="1"/>
</dbReference>
<feature type="region of interest" description="Disordered" evidence="1">
    <location>
        <begin position="202"/>
        <end position="231"/>
    </location>
</feature>
<organism evidence="3">
    <name type="scientific">Desulfacinum infernum</name>
    <dbReference type="NCBI Taxonomy" id="35837"/>
    <lineage>
        <taxon>Bacteria</taxon>
        <taxon>Pseudomonadati</taxon>
        <taxon>Thermodesulfobacteriota</taxon>
        <taxon>Syntrophobacteria</taxon>
        <taxon>Syntrophobacterales</taxon>
        <taxon>Syntrophobacteraceae</taxon>
        <taxon>Desulfacinum</taxon>
    </lineage>
</organism>
<feature type="region of interest" description="Disordered" evidence="1">
    <location>
        <begin position="459"/>
        <end position="478"/>
    </location>
</feature>
<proteinExistence type="predicted"/>
<keyword evidence="3" id="KW-0969">Cilium</keyword>
<comment type="caution">
    <text evidence="3">The sequence shown here is derived from an EMBL/GenBank/DDBJ whole genome shotgun (WGS) entry which is preliminary data.</text>
</comment>
<feature type="compositionally biased region" description="Basic and acidic residues" evidence="1">
    <location>
        <begin position="258"/>
        <end position="270"/>
    </location>
</feature>
<dbReference type="InterPro" id="IPR052563">
    <property type="entry name" value="FliK"/>
</dbReference>
<feature type="region of interest" description="Disordered" evidence="1">
    <location>
        <begin position="34"/>
        <end position="78"/>
    </location>
</feature>
<dbReference type="Gene3D" id="3.30.750.140">
    <property type="match status" value="1"/>
</dbReference>
<keyword evidence="3" id="KW-0282">Flagellum</keyword>